<dbReference type="OrthoDB" id="79687at2759"/>
<proteinExistence type="predicted"/>
<gene>
    <name evidence="1" type="ORF">GPUH_LOCUS24096</name>
</gene>
<keyword evidence="2" id="KW-1185">Reference proteome</keyword>
<accession>A0A3P7NNZ8</accession>
<evidence type="ECO:0000313" key="1">
    <source>
        <dbReference type="EMBL" id="VDN42390.1"/>
    </source>
</evidence>
<dbReference type="AlphaFoldDB" id="A0A3P7NNZ8"/>
<sequence>MAYEDSRFAISRELCAKNILPFLIASAMENSLNIAQFEQYMSLIHRILEKVNIRIKWLFSRAPFTVRILSSTKRK</sequence>
<name>A0A3P7NNZ8_9BILA</name>
<dbReference type="EMBL" id="UYRT01100022">
    <property type="protein sequence ID" value="VDN42390.1"/>
    <property type="molecule type" value="Genomic_DNA"/>
</dbReference>
<protein>
    <submittedName>
        <fullName evidence="1">Uncharacterized protein</fullName>
    </submittedName>
</protein>
<organism evidence="1 2">
    <name type="scientific">Gongylonema pulchrum</name>
    <dbReference type="NCBI Taxonomy" id="637853"/>
    <lineage>
        <taxon>Eukaryota</taxon>
        <taxon>Metazoa</taxon>
        <taxon>Ecdysozoa</taxon>
        <taxon>Nematoda</taxon>
        <taxon>Chromadorea</taxon>
        <taxon>Rhabditida</taxon>
        <taxon>Spirurina</taxon>
        <taxon>Spiruromorpha</taxon>
        <taxon>Spiruroidea</taxon>
        <taxon>Gongylonematidae</taxon>
        <taxon>Gongylonema</taxon>
    </lineage>
</organism>
<dbReference type="Proteomes" id="UP000271098">
    <property type="component" value="Unassembled WGS sequence"/>
</dbReference>
<evidence type="ECO:0000313" key="2">
    <source>
        <dbReference type="Proteomes" id="UP000271098"/>
    </source>
</evidence>
<reference evidence="1 2" key="1">
    <citation type="submission" date="2018-11" db="EMBL/GenBank/DDBJ databases">
        <authorList>
            <consortium name="Pathogen Informatics"/>
        </authorList>
    </citation>
    <scope>NUCLEOTIDE SEQUENCE [LARGE SCALE GENOMIC DNA]</scope>
</reference>